<evidence type="ECO:0000313" key="16">
    <source>
        <dbReference type="EMBL" id="MDQ0175719.1"/>
    </source>
</evidence>
<evidence type="ECO:0000256" key="3">
    <source>
        <dbReference type="ARBA" id="ARBA00012454"/>
    </source>
</evidence>
<evidence type="ECO:0000256" key="2">
    <source>
        <dbReference type="ARBA" id="ARBA00007487"/>
    </source>
</evidence>
<evidence type="ECO:0000256" key="9">
    <source>
        <dbReference type="ARBA" id="ARBA00031529"/>
    </source>
</evidence>
<dbReference type="EMBL" id="JAUSTT010000007">
    <property type="protein sequence ID" value="MDQ0175719.1"/>
    <property type="molecule type" value="Genomic_DNA"/>
</dbReference>
<evidence type="ECO:0000256" key="8">
    <source>
        <dbReference type="ARBA" id="ARBA00022840"/>
    </source>
</evidence>
<evidence type="ECO:0000256" key="1">
    <source>
        <dbReference type="ARBA" id="ARBA00005121"/>
    </source>
</evidence>
<dbReference type="GO" id="GO:0008817">
    <property type="term" value="F:corrinoid adenosyltransferase activity"/>
    <property type="evidence" value="ECO:0007669"/>
    <property type="project" value="UniProtKB-EC"/>
</dbReference>
<gene>
    <name evidence="16" type="ORF">J2S08_001553</name>
</gene>
<comment type="catalytic activity">
    <reaction evidence="13 14">
        <text>2 cob(II)alamin + reduced [electron-transfer flavoprotein] + 2 ATP = 2 adenosylcob(III)alamin + 2 triphosphate + oxidized [electron-transfer flavoprotein] + 3 H(+)</text>
        <dbReference type="Rhea" id="RHEA:28671"/>
        <dbReference type="Rhea" id="RHEA-COMP:10685"/>
        <dbReference type="Rhea" id="RHEA-COMP:10686"/>
        <dbReference type="ChEBI" id="CHEBI:15378"/>
        <dbReference type="ChEBI" id="CHEBI:16304"/>
        <dbReference type="ChEBI" id="CHEBI:18036"/>
        <dbReference type="ChEBI" id="CHEBI:18408"/>
        <dbReference type="ChEBI" id="CHEBI:30616"/>
        <dbReference type="ChEBI" id="CHEBI:57692"/>
        <dbReference type="ChEBI" id="CHEBI:58307"/>
        <dbReference type="EC" id="2.5.1.17"/>
    </reaction>
</comment>
<dbReference type="InterPro" id="IPR016030">
    <property type="entry name" value="CblAdoTrfase-like"/>
</dbReference>
<comment type="similarity">
    <text evidence="2 14">Belongs to the Cob(I)alamin adenosyltransferase family.</text>
</comment>
<keyword evidence="6 14" id="KW-0808">Transferase</keyword>
<sequence length="188" mass="21085">MKIYTKTGDNGTTSLVYGQRVSKNDSRVDAFGTCDEANSMIGLALSYLNKADFKDITSFKAYFNEIQTGLFHVGAELSTPNDKTVKWEVTQDDIEKMEMMIDRWSKELTPLKNFILPGGHVSGSAFHVARTIVRRAERKAVSLECVNPLVLSYLNRLSDLLFVAARYVNSQLGAPEQMLHEKERQGEG</sequence>
<dbReference type="PANTHER" id="PTHR12213">
    <property type="entry name" value="CORRINOID ADENOSYLTRANSFERASE"/>
    <property type="match status" value="1"/>
</dbReference>
<keyword evidence="17" id="KW-1185">Reference proteome</keyword>
<evidence type="ECO:0000256" key="6">
    <source>
        <dbReference type="ARBA" id="ARBA00022679"/>
    </source>
</evidence>
<evidence type="ECO:0000256" key="11">
    <source>
        <dbReference type="ARBA" id="ARBA00033354"/>
    </source>
</evidence>
<name>A0ABT9WR04_9BACI</name>
<dbReference type="Gene3D" id="1.20.1200.10">
    <property type="entry name" value="Cobalamin adenosyltransferase-like"/>
    <property type="match status" value="1"/>
</dbReference>
<evidence type="ECO:0000256" key="7">
    <source>
        <dbReference type="ARBA" id="ARBA00022741"/>
    </source>
</evidence>
<evidence type="ECO:0000256" key="4">
    <source>
        <dbReference type="ARBA" id="ARBA00020963"/>
    </source>
</evidence>
<evidence type="ECO:0000256" key="14">
    <source>
        <dbReference type="RuleBase" id="RU366026"/>
    </source>
</evidence>
<reference evidence="16 17" key="1">
    <citation type="submission" date="2023-07" db="EMBL/GenBank/DDBJ databases">
        <title>Genomic Encyclopedia of Type Strains, Phase IV (KMG-IV): sequencing the most valuable type-strain genomes for metagenomic binning, comparative biology and taxonomic classification.</title>
        <authorList>
            <person name="Goeker M."/>
        </authorList>
    </citation>
    <scope>NUCLEOTIDE SEQUENCE [LARGE SCALE GENOMIC DNA]</scope>
    <source>
        <strain evidence="16 17">DSM 23837</strain>
    </source>
</reference>
<dbReference type="PANTHER" id="PTHR12213:SF0">
    <property type="entry name" value="CORRINOID ADENOSYLTRANSFERASE MMAB"/>
    <property type="match status" value="1"/>
</dbReference>
<evidence type="ECO:0000313" key="17">
    <source>
        <dbReference type="Proteomes" id="UP001223586"/>
    </source>
</evidence>
<feature type="domain" description="Cobalamin adenosyltransferase-like" evidence="15">
    <location>
        <begin position="3"/>
        <end position="168"/>
    </location>
</feature>
<dbReference type="NCBIfam" id="TIGR00636">
    <property type="entry name" value="PduO_Nterm"/>
    <property type="match status" value="1"/>
</dbReference>
<dbReference type="InterPro" id="IPR036451">
    <property type="entry name" value="CblAdoTrfase-like_sf"/>
</dbReference>
<dbReference type="Pfam" id="PF01923">
    <property type="entry name" value="Cob_adeno_trans"/>
    <property type="match status" value="1"/>
</dbReference>
<dbReference type="Proteomes" id="UP001223586">
    <property type="component" value="Unassembled WGS sequence"/>
</dbReference>
<keyword evidence="8 14" id="KW-0067">ATP-binding</keyword>
<accession>A0ABT9WR04</accession>
<protein>
    <recommendedName>
        <fullName evidence="4 14">Corrinoid adenosyltransferase</fullName>
        <ecNumber evidence="3 14">2.5.1.17</ecNumber>
    </recommendedName>
    <alternativeName>
        <fullName evidence="9 14">Cob(II)alamin adenosyltransferase</fullName>
    </alternativeName>
    <alternativeName>
        <fullName evidence="11 14">Cob(II)yrinic acid a,c-diamide adenosyltransferase</fullName>
    </alternativeName>
    <alternativeName>
        <fullName evidence="10 14">Cobinamide/cobalamin adenosyltransferase</fullName>
    </alternativeName>
</protein>
<keyword evidence="5 14" id="KW-0169">Cobalamin biosynthesis</keyword>
<proteinExistence type="inferred from homology"/>
<evidence type="ECO:0000256" key="10">
    <source>
        <dbReference type="ARBA" id="ARBA00033334"/>
    </source>
</evidence>
<evidence type="ECO:0000256" key="5">
    <source>
        <dbReference type="ARBA" id="ARBA00022573"/>
    </source>
</evidence>
<dbReference type="InterPro" id="IPR029499">
    <property type="entry name" value="PduO-typ"/>
</dbReference>
<dbReference type="RefSeq" id="WP_307228256.1">
    <property type="nucleotide sequence ID" value="NZ_JAUSTT010000007.1"/>
</dbReference>
<keyword evidence="7 14" id="KW-0547">Nucleotide-binding</keyword>
<comment type="pathway">
    <text evidence="1 14">Cofactor biosynthesis; adenosylcobalamin biosynthesis; adenosylcobalamin from cob(II)yrinate a,c-diamide: step 2/7.</text>
</comment>
<organism evidence="16 17">
    <name type="scientific">Bacillus chungangensis</name>
    <dbReference type="NCBI Taxonomy" id="587633"/>
    <lineage>
        <taxon>Bacteria</taxon>
        <taxon>Bacillati</taxon>
        <taxon>Bacillota</taxon>
        <taxon>Bacilli</taxon>
        <taxon>Bacillales</taxon>
        <taxon>Bacillaceae</taxon>
        <taxon>Bacillus</taxon>
    </lineage>
</organism>
<evidence type="ECO:0000259" key="15">
    <source>
        <dbReference type="Pfam" id="PF01923"/>
    </source>
</evidence>
<dbReference type="SUPFAM" id="SSF89028">
    <property type="entry name" value="Cobalamin adenosyltransferase-like"/>
    <property type="match status" value="1"/>
</dbReference>
<dbReference type="EC" id="2.5.1.17" evidence="3 14"/>
<evidence type="ECO:0000256" key="12">
    <source>
        <dbReference type="ARBA" id="ARBA00048555"/>
    </source>
</evidence>
<comment type="catalytic activity">
    <reaction evidence="12 14">
        <text>2 cob(II)yrinate a,c diamide + reduced [electron-transfer flavoprotein] + 2 ATP = 2 adenosylcob(III)yrinate a,c-diamide + 2 triphosphate + oxidized [electron-transfer flavoprotein] + 3 H(+)</text>
        <dbReference type="Rhea" id="RHEA:11528"/>
        <dbReference type="Rhea" id="RHEA-COMP:10685"/>
        <dbReference type="Rhea" id="RHEA-COMP:10686"/>
        <dbReference type="ChEBI" id="CHEBI:15378"/>
        <dbReference type="ChEBI" id="CHEBI:18036"/>
        <dbReference type="ChEBI" id="CHEBI:30616"/>
        <dbReference type="ChEBI" id="CHEBI:57692"/>
        <dbReference type="ChEBI" id="CHEBI:58307"/>
        <dbReference type="ChEBI" id="CHEBI:58503"/>
        <dbReference type="ChEBI" id="CHEBI:58537"/>
        <dbReference type="EC" id="2.5.1.17"/>
    </reaction>
</comment>
<comment type="caution">
    <text evidence="16">The sequence shown here is derived from an EMBL/GenBank/DDBJ whole genome shotgun (WGS) entry which is preliminary data.</text>
</comment>
<evidence type="ECO:0000256" key="13">
    <source>
        <dbReference type="ARBA" id="ARBA00048692"/>
    </source>
</evidence>